<dbReference type="PANTHER" id="PTHR30336:SF18">
    <property type="entry name" value="MEMBRANE PROTEIN"/>
    <property type="match status" value="1"/>
</dbReference>
<evidence type="ECO:0000259" key="2">
    <source>
        <dbReference type="Pfam" id="PF02698"/>
    </source>
</evidence>
<dbReference type="Gene3D" id="3.40.50.620">
    <property type="entry name" value="HUPs"/>
    <property type="match status" value="1"/>
</dbReference>
<evidence type="ECO:0000313" key="3">
    <source>
        <dbReference type="EMBL" id="GGI64470.1"/>
    </source>
</evidence>
<dbReference type="RefSeq" id="WP_188366330.1">
    <property type="nucleotide sequence ID" value="NZ_BMDT01000001.1"/>
</dbReference>
<feature type="transmembrane region" description="Helical" evidence="1">
    <location>
        <begin position="78"/>
        <end position="100"/>
    </location>
</feature>
<organism evidence="3 4">
    <name type="scientific">Enterococcus alcedinis</name>
    <dbReference type="NCBI Taxonomy" id="1274384"/>
    <lineage>
        <taxon>Bacteria</taxon>
        <taxon>Bacillati</taxon>
        <taxon>Bacillota</taxon>
        <taxon>Bacilli</taxon>
        <taxon>Lactobacillales</taxon>
        <taxon>Enterococcaceae</taxon>
        <taxon>Enterococcus</taxon>
    </lineage>
</organism>
<feature type="transmembrane region" description="Helical" evidence="1">
    <location>
        <begin position="53"/>
        <end position="71"/>
    </location>
</feature>
<dbReference type="GO" id="GO:0000270">
    <property type="term" value="P:peptidoglycan metabolic process"/>
    <property type="evidence" value="ECO:0007669"/>
    <property type="project" value="TreeGrafter"/>
</dbReference>
<protein>
    <submittedName>
        <fullName evidence="3">Membrane protein</fullName>
    </submittedName>
</protein>
<feature type="transmembrane region" description="Helical" evidence="1">
    <location>
        <begin position="177"/>
        <end position="206"/>
    </location>
</feature>
<dbReference type="Pfam" id="PF02698">
    <property type="entry name" value="DUF218"/>
    <property type="match status" value="1"/>
</dbReference>
<feature type="transmembrane region" description="Helical" evidence="1">
    <location>
        <begin position="29"/>
        <end position="47"/>
    </location>
</feature>
<gene>
    <name evidence="3" type="ORF">GCM10011482_01240</name>
</gene>
<evidence type="ECO:0000256" key="1">
    <source>
        <dbReference type="SAM" id="Phobius"/>
    </source>
</evidence>
<feature type="transmembrane region" description="Helical" evidence="1">
    <location>
        <begin position="376"/>
        <end position="397"/>
    </location>
</feature>
<dbReference type="Proteomes" id="UP000622610">
    <property type="component" value="Unassembled WGS sequence"/>
</dbReference>
<sequence>MQSLFFLLVFFVGFLFIYQRQRKKSDSQYLVPLGTWSVTFLIVYLSIIEIQNHSFYIGVILAMLLLIYLNYKRDKTRLINGFLFNVWFVSFGIYLGFHFLQTRDVIVLGLLIILMIFVFGFALFGLISLIILLYWNSLIVLKREGRSLGNLLTLILALVLTVILIFNLFLVNKLPEYIVYLFSILPFSLTYFSFFFLNFLTISLIYQLNRPKLKQDFVIVLGAGLINGERVTPLLARRIDRALDFYHRQLQQTGHPIKIILSGGQGPDEKVSEAFAMKQYALAQGIPDTDLLLEDQSTSTETNMAFSKKIIESYSFTTPKVIFASNNYHIFRAGIFARQNQLRADGIGAKTALYYLPNAFLREFIAIIALHRKKHFIFLGLVTIFLLLMAILSFIILK</sequence>
<feature type="domain" description="DUF218" evidence="2">
    <location>
        <begin position="216"/>
        <end position="365"/>
    </location>
</feature>
<proteinExistence type="predicted"/>
<dbReference type="AlphaFoldDB" id="A0A917JEG0"/>
<dbReference type="CDD" id="cd06259">
    <property type="entry name" value="YdcF-like"/>
    <property type="match status" value="1"/>
</dbReference>
<dbReference type="GO" id="GO:0043164">
    <property type="term" value="P:Gram-negative-bacterium-type cell wall biogenesis"/>
    <property type="evidence" value="ECO:0007669"/>
    <property type="project" value="TreeGrafter"/>
</dbReference>
<feature type="transmembrane region" description="Helical" evidence="1">
    <location>
        <begin position="106"/>
        <end position="135"/>
    </location>
</feature>
<feature type="transmembrane region" description="Helical" evidence="1">
    <location>
        <begin position="6"/>
        <end position="22"/>
    </location>
</feature>
<comment type="caution">
    <text evidence="3">The sequence shown here is derived from an EMBL/GenBank/DDBJ whole genome shotgun (WGS) entry which is preliminary data.</text>
</comment>
<reference evidence="3" key="2">
    <citation type="submission" date="2020-09" db="EMBL/GenBank/DDBJ databases">
        <authorList>
            <person name="Sun Q."/>
            <person name="Sedlacek I."/>
        </authorList>
    </citation>
    <scope>NUCLEOTIDE SEQUENCE</scope>
    <source>
        <strain evidence="3">CCM 8433</strain>
    </source>
</reference>
<dbReference type="EMBL" id="BMDT01000001">
    <property type="protein sequence ID" value="GGI64470.1"/>
    <property type="molecule type" value="Genomic_DNA"/>
</dbReference>
<dbReference type="InterPro" id="IPR003848">
    <property type="entry name" value="DUF218"/>
</dbReference>
<name>A0A917JEG0_9ENTE</name>
<keyword evidence="4" id="KW-1185">Reference proteome</keyword>
<dbReference type="InterPro" id="IPR051599">
    <property type="entry name" value="Cell_Envelope_Assoc"/>
</dbReference>
<accession>A0A917JEG0</accession>
<feature type="transmembrane region" description="Helical" evidence="1">
    <location>
        <begin position="147"/>
        <end position="171"/>
    </location>
</feature>
<reference evidence="3" key="1">
    <citation type="journal article" date="2014" name="Int. J. Syst. Evol. Microbiol.">
        <title>Complete genome sequence of Corynebacterium casei LMG S-19264T (=DSM 44701T), isolated from a smear-ripened cheese.</title>
        <authorList>
            <consortium name="US DOE Joint Genome Institute (JGI-PGF)"/>
            <person name="Walter F."/>
            <person name="Albersmeier A."/>
            <person name="Kalinowski J."/>
            <person name="Ruckert C."/>
        </authorList>
    </citation>
    <scope>NUCLEOTIDE SEQUENCE</scope>
    <source>
        <strain evidence="3">CCM 8433</strain>
    </source>
</reference>
<evidence type="ECO:0000313" key="4">
    <source>
        <dbReference type="Proteomes" id="UP000622610"/>
    </source>
</evidence>
<keyword evidence="1" id="KW-1133">Transmembrane helix</keyword>
<keyword evidence="1" id="KW-0812">Transmembrane</keyword>
<dbReference type="InterPro" id="IPR014729">
    <property type="entry name" value="Rossmann-like_a/b/a_fold"/>
</dbReference>
<keyword evidence="1" id="KW-0472">Membrane</keyword>
<dbReference type="PANTHER" id="PTHR30336">
    <property type="entry name" value="INNER MEMBRANE PROTEIN, PROBABLE PERMEASE"/>
    <property type="match status" value="1"/>
</dbReference>
<dbReference type="GO" id="GO:0005886">
    <property type="term" value="C:plasma membrane"/>
    <property type="evidence" value="ECO:0007669"/>
    <property type="project" value="TreeGrafter"/>
</dbReference>